<dbReference type="Proteomes" id="UP001364617">
    <property type="component" value="Unassembled WGS sequence"/>
</dbReference>
<proteinExistence type="predicted"/>
<organism evidence="1 2">
    <name type="scientific">Phoxinus phoxinus</name>
    <name type="common">Eurasian minnow</name>
    <dbReference type="NCBI Taxonomy" id="58324"/>
    <lineage>
        <taxon>Eukaryota</taxon>
        <taxon>Metazoa</taxon>
        <taxon>Chordata</taxon>
        <taxon>Craniata</taxon>
        <taxon>Vertebrata</taxon>
        <taxon>Euteleostomi</taxon>
        <taxon>Actinopterygii</taxon>
        <taxon>Neopterygii</taxon>
        <taxon>Teleostei</taxon>
        <taxon>Ostariophysi</taxon>
        <taxon>Cypriniformes</taxon>
        <taxon>Leuciscidae</taxon>
        <taxon>Phoxininae</taxon>
        <taxon>Phoxinus</taxon>
    </lineage>
</organism>
<dbReference type="AlphaFoldDB" id="A0AAN9DIU5"/>
<dbReference type="EMBL" id="JAYKXH010000003">
    <property type="protein sequence ID" value="KAK7173416.1"/>
    <property type="molecule type" value="Genomic_DNA"/>
</dbReference>
<evidence type="ECO:0000313" key="2">
    <source>
        <dbReference type="Proteomes" id="UP001364617"/>
    </source>
</evidence>
<evidence type="ECO:0000313" key="1">
    <source>
        <dbReference type="EMBL" id="KAK7173416.1"/>
    </source>
</evidence>
<reference evidence="1 2" key="1">
    <citation type="submission" date="2024-02" db="EMBL/GenBank/DDBJ databases">
        <title>Chromosome-level genome assembly of the Eurasian Minnow (Phoxinus phoxinus).</title>
        <authorList>
            <person name="Oriowo T.O."/>
            <person name="Martin S."/>
            <person name="Stange M."/>
            <person name="Chrysostomakis Y."/>
            <person name="Brown T."/>
            <person name="Winkler S."/>
            <person name="Kukowka S."/>
            <person name="Myers E.W."/>
            <person name="Bohne A."/>
        </authorList>
    </citation>
    <scope>NUCLEOTIDE SEQUENCE [LARGE SCALE GENOMIC DNA]</scope>
    <source>
        <strain evidence="1">ZFMK-TIS-60720</strain>
        <tissue evidence="1">Whole Organism</tissue>
    </source>
</reference>
<keyword evidence="2" id="KW-1185">Reference proteome</keyword>
<gene>
    <name evidence="1" type="ORF">R3I93_003289</name>
</gene>
<accession>A0AAN9DIU5</accession>
<sequence>MDRQRWRNMDLNQALAFFDAMEDDGFSGEESFLTDEELDYQNGLDPAEDHDIKHQIKLKQARRPPMVEGNV</sequence>
<name>A0AAN9DIU5_9TELE</name>
<comment type="caution">
    <text evidence="1">The sequence shown here is derived from an EMBL/GenBank/DDBJ whole genome shotgun (WGS) entry which is preliminary data.</text>
</comment>
<protein>
    <submittedName>
        <fullName evidence="1">Uncharacterized protein</fullName>
    </submittedName>
</protein>